<proteinExistence type="inferred from homology"/>
<dbReference type="EMBL" id="HBKR01003858">
    <property type="protein sequence ID" value="CAE2275791.1"/>
    <property type="molecule type" value="Transcribed_RNA"/>
</dbReference>
<evidence type="ECO:0000259" key="14">
    <source>
        <dbReference type="PROSITE" id="PS50011"/>
    </source>
</evidence>
<reference evidence="15" key="1">
    <citation type="submission" date="2021-01" db="EMBL/GenBank/DDBJ databases">
        <authorList>
            <person name="Corre E."/>
            <person name="Pelletier E."/>
            <person name="Niang G."/>
            <person name="Scheremetjew M."/>
            <person name="Finn R."/>
            <person name="Kale V."/>
            <person name="Holt S."/>
            <person name="Cochrane G."/>
            <person name="Meng A."/>
            <person name="Brown T."/>
            <person name="Cohen L."/>
        </authorList>
    </citation>
    <scope>NUCLEOTIDE SEQUENCE</scope>
    <source>
        <strain evidence="15">SoJaBio B1-5/56/2</strain>
    </source>
</reference>
<protein>
    <recommendedName>
        <fullName evidence="3">non-specific serine/threonine protein kinase</fullName>
        <ecNumber evidence="3">2.7.11.1</ecNumber>
    </recommendedName>
</protein>
<evidence type="ECO:0000256" key="12">
    <source>
        <dbReference type="PROSITE-ProRule" id="PRU10141"/>
    </source>
</evidence>
<feature type="compositionally biased region" description="Acidic residues" evidence="13">
    <location>
        <begin position="373"/>
        <end position="393"/>
    </location>
</feature>
<dbReference type="Pfam" id="PF00069">
    <property type="entry name" value="Pkinase"/>
    <property type="match status" value="1"/>
</dbReference>
<dbReference type="SMART" id="SM00220">
    <property type="entry name" value="S_TKc"/>
    <property type="match status" value="1"/>
</dbReference>
<accession>A0A7S4JWZ4</accession>
<evidence type="ECO:0000256" key="9">
    <source>
        <dbReference type="ARBA" id="ARBA00022842"/>
    </source>
</evidence>
<comment type="similarity">
    <text evidence="2">Belongs to the protein kinase superfamily. STE Ser/Thr protein kinase family. STE20 subfamily.</text>
</comment>
<dbReference type="GO" id="GO:0005737">
    <property type="term" value="C:cytoplasm"/>
    <property type="evidence" value="ECO:0007669"/>
    <property type="project" value="TreeGrafter"/>
</dbReference>
<keyword evidence="7" id="KW-0418">Kinase</keyword>
<dbReference type="InterPro" id="IPR011009">
    <property type="entry name" value="Kinase-like_dom_sf"/>
</dbReference>
<dbReference type="CDD" id="cd06612">
    <property type="entry name" value="STKc_MST1_2"/>
    <property type="match status" value="1"/>
</dbReference>
<evidence type="ECO:0000313" key="15">
    <source>
        <dbReference type="EMBL" id="CAE2275791.1"/>
    </source>
</evidence>
<gene>
    <name evidence="15" type="ORF">NAES01612_LOCUS2557</name>
</gene>
<name>A0A7S4JWZ4_9EUKA</name>
<dbReference type="InterPro" id="IPR000719">
    <property type="entry name" value="Prot_kinase_dom"/>
</dbReference>
<evidence type="ECO:0000256" key="5">
    <source>
        <dbReference type="ARBA" id="ARBA00022679"/>
    </source>
</evidence>
<comment type="catalytic activity">
    <reaction evidence="11">
        <text>L-seryl-[protein] + ATP = O-phospho-L-seryl-[protein] + ADP + H(+)</text>
        <dbReference type="Rhea" id="RHEA:17989"/>
        <dbReference type="Rhea" id="RHEA-COMP:9863"/>
        <dbReference type="Rhea" id="RHEA-COMP:11604"/>
        <dbReference type="ChEBI" id="CHEBI:15378"/>
        <dbReference type="ChEBI" id="CHEBI:29999"/>
        <dbReference type="ChEBI" id="CHEBI:30616"/>
        <dbReference type="ChEBI" id="CHEBI:83421"/>
        <dbReference type="ChEBI" id="CHEBI:456216"/>
        <dbReference type="EC" id="2.7.11.1"/>
    </reaction>
</comment>
<dbReference type="EC" id="2.7.11.1" evidence="3"/>
<dbReference type="AlphaFoldDB" id="A0A7S4JWZ4"/>
<comment type="catalytic activity">
    <reaction evidence="10">
        <text>L-threonyl-[protein] + ATP = O-phospho-L-threonyl-[protein] + ADP + H(+)</text>
        <dbReference type="Rhea" id="RHEA:46608"/>
        <dbReference type="Rhea" id="RHEA-COMP:11060"/>
        <dbReference type="Rhea" id="RHEA-COMP:11605"/>
        <dbReference type="ChEBI" id="CHEBI:15378"/>
        <dbReference type="ChEBI" id="CHEBI:30013"/>
        <dbReference type="ChEBI" id="CHEBI:30616"/>
        <dbReference type="ChEBI" id="CHEBI:61977"/>
        <dbReference type="ChEBI" id="CHEBI:456216"/>
        <dbReference type="EC" id="2.7.11.1"/>
    </reaction>
</comment>
<feature type="binding site" evidence="12">
    <location>
        <position position="114"/>
    </location>
    <ligand>
        <name>ATP</name>
        <dbReference type="ChEBI" id="CHEBI:30616"/>
    </ligand>
</feature>
<evidence type="ECO:0000256" key="2">
    <source>
        <dbReference type="ARBA" id="ARBA00008874"/>
    </source>
</evidence>
<keyword evidence="4" id="KW-0723">Serine/threonine-protein kinase</keyword>
<sequence>MADDQKISPDHPSVEFLKNAQITDKWDLTKSSLQDLLRRVKITTGPEQLGWGNGDVKPEQIERALITLLYPPLIDPEVGPAEQFDIVELLGEGSYGSVWRATHKKTGTEVAIKKVPFQEEKDMEEMMREVSFMKDLVSPYIIRYHGSARHKEGKEDELWIAMEYCGAGSAGDIMTIVDRPLTEQESSIICRYTLLGLQYLHSCNKIHRDIKAGNILLNDKGEGKLADFGVSGQISDTHRKRNTVIGTPFWMAPEVIQEVGYDFKADIWSLGITAIELAESRPPYANIHPMRAIFMIPSRPPPRLSEPAAFSPEFNDFIAQCLTKNPDERPSATELLQHPFIRNADEAAMVALLKENDRCIEAAGGRVAALGLDSEDEYDSEEEESEEESEDEEPRQQRPKAKQVQEEEEYDGYGTGPIDVSAAKNDGFNTFVQPVSGGSESVGSGDRPAFLENLLENHRTKQMYAAYTTEELEKMIVDLRVEMDRKVTEIQTKYAARKKELK</sequence>
<keyword evidence="5" id="KW-0808">Transferase</keyword>
<feature type="region of interest" description="Disordered" evidence="13">
    <location>
        <begin position="370"/>
        <end position="425"/>
    </location>
</feature>
<evidence type="ECO:0000256" key="13">
    <source>
        <dbReference type="SAM" id="MobiDB-lite"/>
    </source>
</evidence>
<keyword evidence="6 12" id="KW-0547">Nucleotide-binding</keyword>
<dbReference type="Gene3D" id="1.10.510.10">
    <property type="entry name" value="Transferase(Phosphotransferase) domain 1"/>
    <property type="match status" value="1"/>
</dbReference>
<dbReference type="GO" id="GO:0005524">
    <property type="term" value="F:ATP binding"/>
    <property type="evidence" value="ECO:0007669"/>
    <property type="project" value="UniProtKB-UniRule"/>
</dbReference>
<evidence type="ECO:0000256" key="11">
    <source>
        <dbReference type="ARBA" id="ARBA00048679"/>
    </source>
</evidence>
<dbReference type="PANTHER" id="PTHR48012">
    <property type="entry name" value="STERILE20-LIKE KINASE, ISOFORM B-RELATED"/>
    <property type="match status" value="1"/>
</dbReference>
<evidence type="ECO:0000256" key="7">
    <source>
        <dbReference type="ARBA" id="ARBA00022777"/>
    </source>
</evidence>
<dbReference type="FunFam" id="1.10.510.10:FF:000499">
    <property type="entry name" value="Serine/threonine-protein kinase KIC1"/>
    <property type="match status" value="1"/>
</dbReference>
<organism evidence="15">
    <name type="scientific">Paramoeba aestuarina</name>
    <dbReference type="NCBI Taxonomy" id="180227"/>
    <lineage>
        <taxon>Eukaryota</taxon>
        <taxon>Amoebozoa</taxon>
        <taxon>Discosea</taxon>
        <taxon>Flabellinia</taxon>
        <taxon>Dactylopodida</taxon>
        <taxon>Paramoebidae</taxon>
        <taxon>Paramoeba</taxon>
    </lineage>
</organism>
<dbReference type="SUPFAM" id="SSF56112">
    <property type="entry name" value="Protein kinase-like (PK-like)"/>
    <property type="match status" value="1"/>
</dbReference>
<dbReference type="PROSITE" id="PS00107">
    <property type="entry name" value="PROTEIN_KINASE_ATP"/>
    <property type="match status" value="1"/>
</dbReference>
<evidence type="ECO:0000256" key="8">
    <source>
        <dbReference type="ARBA" id="ARBA00022840"/>
    </source>
</evidence>
<dbReference type="PROSITE" id="PS50011">
    <property type="entry name" value="PROTEIN_KINASE_DOM"/>
    <property type="match status" value="1"/>
</dbReference>
<dbReference type="InterPro" id="IPR050629">
    <property type="entry name" value="STE20/SPS1-PAK"/>
</dbReference>
<evidence type="ECO:0000256" key="3">
    <source>
        <dbReference type="ARBA" id="ARBA00012513"/>
    </source>
</evidence>
<evidence type="ECO:0000256" key="6">
    <source>
        <dbReference type="ARBA" id="ARBA00022741"/>
    </source>
</evidence>
<dbReference type="GO" id="GO:0004674">
    <property type="term" value="F:protein serine/threonine kinase activity"/>
    <property type="evidence" value="ECO:0007669"/>
    <property type="project" value="UniProtKB-KW"/>
</dbReference>
<evidence type="ECO:0000256" key="1">
    <source>
        <dbReference type="ARBA" id="ARBA00001946"/>
    </source>
</evidence>
<evidence type="ECO:0000256" key="4">
    <source>
        <dbReference type="ARBA" id="ARBA00022527"/>
    </source>
</evidence>
<keyword evidence="8 12" id="KW-0067">ATP-binding</keyword>
<keyword evidence="9" id="KW-0460">Magnesium</keyword>
<evidence type="ECO:0000256" key="10">
    <source>
        <dbReference type="ARBA" id="ARBA00047899"/>
    </source>
</evidence>
<feature type="domain" description="Protein kinase" evidence="14">
    <location>
        <begin position="84"/>
        <end position="341"/>
    </location>
</feature>
<comment type="cofactor">
    <cofactor evidence="1">
        <name>Mg(2+)</name>
        <dbReference type="ChEBI" id="CHEBI:18420"/>
    </cofactor>
</comment>
<dbReference type="PANTHER" id="PTHR48012:SF2">
    <property type="entry name" value="STERILE20-LIKE KINASE, ISOFORM B"/>
    <property type="match status" value="1"/>
</dbReference>
<dbReference type="InterPro" id="IPR017441">
    <property type="entry name" value="Protein_kinase_ATP_BS"/>
</dbReference>